<name>M5TVC0_9BACT</name>
<evidence type="ECO:0000313" key="2">
    <source>
        <dbReference type="Proteomes" id="UP000011885"/>
    </source>
</evidence>
<dbReference type="AlphaFoldDB" id="M5TVC0"/>
<sequence length="52" mass="5652">MDRARLLAPPKPIITNIRVNHLAINLSACRQGVTSVMVFSGTSCPNRSLAYP</sequence>
<dbReference type="EMBL" id="ANOH01000374">
    <property type="protein sequence ID" value="EMI53142.1"/>
    <property type="molecule type" value="Genomic_DNA"/>
</dbReference>
<comment type="caution">
    <text evidence="1">The sequence shown here is derived from an EMBL/GenBank/DDBJ whole genome shotgun (WGS) entry which is preliminary data.</text>
</comment>
<protein>
    <submittedName>
        <fullName evidence="1">Uncharacterized protein</fullName>
    </submittedName>
</protein>
<reference evidence="1 2" key="1">
    <citation type="journal article" date="2013" name="Mar. Genomics">
        <title>Expression of sulfatases in Rhodopirellula baltica and the diversity of sulfatases in the genus Rhodopirellula.</title>
        <authorList>
            <person name="Wegner C.E."/>
            <person name="Richter-Heitmann T."/>
            <person name="Klindworth A."/>
            <person name="Klockow C."/>
            <person name="Richter M."/>
            <person name="Achstetter T."/>
            <person name="Glockner F.O."/>
            <person name="Harder J."/>
        </authorList>
    </citation>
    <scope>NUCLEOTIDE SEQUENCE [LARGE SCALE GENOMIC DNA]</scope>
    <source>
        <strain evidence="1 2">SM41</strain>
    </source>
</reference>
<gene>
    <name evidence="1" type="ORF">RSSM_05419</name>
</gene>
<dbReference type="Proteomes" id="UP000011885">
    <property type="component" value="Unassembled WGS sequence"/>
</dbReference>
<accession>M5TVC0</accession>
<proteinExistence type="predicted"/>
<keyword evidence="2" id="KW-1185">Reference proteome</keyword>
<dbReference type="PATRIC" id="fig|1263870.3.peg.5747"/>
<organism evidence="1 2">
    <name type="scientific">Rhodopirellula sallentina SM41</name>
    <dbReference type="NCBI Taxonomy" id="1263870"/>
    <lineage>
        <taxon>Bacteria</taxon>
        <taxon>Pseudomonadati</taxon>
        <taxon>Planctomycetota</taxon>
        <taxon>Planctomycetia</taxon>
        <taxon>Pirellulales</taxon>
        <taxon>Pirellulaceae</taxon>
        <taxon>Rhodopirellula</taxon>
    </lineage>
</organism>
<evidence type="ECO:0000313" key="1">
    <source>
        <dbReference type="EMBL" id="EMI53142.1"/>
    </source>
</evidence>